<proteinExistence type="inferred from homology"/>
<evidence type="ECO:0000256" key="3">
    <source>
        <dbReference type="ARBA" id="ARBA00023274"/>
    </source>
</evidence>
<dbReference type="HAMAP" id="MF_00373">
    <property type="entry name" value="Ribosomal_bL28"/>
    <property type="match status" value="1"/>
</dbReference>
<dbReference type="PANTHER" id="PTHR39080:SF1">
    <property type="entry name" value="LARGE RIBOSOMAL SUBUNIT PROTEIN BL28A"/>
    <property type="match status" value="1"/>
</dbReference>
<gene>
    <name evidence="5 6" type="primary">rpmB</name>
    <name evidence="6" type="ORF">SBA5_1110006</name>
</gene>
<dbReference type="AlphaFoldDB" id="A0A2N9L3H7"/>
<dbReference type="GO" id="GO:0003735">
    <property type="term" value="F:structural constituent of ribosome"/>
    <property type="evidence" value="ECO:0007669"/>
    <property type="project" value="InterPro"/>
</dbReference>
<dbReference type="SUPFAM" id="SSF143800">
    <property type="entry name" value="L28p-like"/>
    <property type="match status" value="1"/>
</dbReference>
<dbReference type="Gene3D" id="2.30.170.40">
    <property type="entry name" value="Ribosomal protein L28/L24"/>
    <property type="match status" value="1"/>
</dbReference>
<dbReference type="PANTHER" id="PTHR39080">
    <property type="entry name" value="50S RIBOSOMAL PROTEIN L28"/>
    <property type="match status" value="1"/>
</dbReference>
<evidence type="ECO:0000256" key="4">
    <source>
        <dbReference type="ARBA" id="ARBA00035174"/>
    </source>
</evidence>
<dbReference type="InterPro" id="IPR037147">
    <property type="entry name" value="Ribosomal_bL28_sf"/>
</dbReference>
<dbReference type="OrthoDB" id="9805609at2"/>
<dbReference type="Proteomes" id="UP000239735">
    <property type="component" value="Unassembled WGS sequence"/>
</dbReference>
<sequence length="62" mass="6819">MAQVCDICGKGPRYGNNISHAHNVTRRRWNPNLQVVKAMVNGTPKRIRVCATCIKSGKVAKA</sequence>
<evidence type="ECO:0000256" key="1">
    <source>
        <dbReference type="ARBA" id="ARBA00008760"/>
    </source>
</evidence>
<evidence type="ECO:0000256" key="2">
    <source>
        <dbReference type="ARBA" id="ARBA00022980"/>
    </source>
</evidence>
<dbReference type="InterPro" id="IPR050096">
    <property type="entry name" value="Bacterial_rp_bL28"/>
</dbReference>
<dbReference type="GO" id="GO:0005840">
    <property type="term" value="C:ribosome"/>
    <property type="evidence" value="ECO:0007669"/>
    <property type="project" value="UniProtKB-KW"/>
</dbReference>
<dbReference type="GO" id="GO:1990904">
    <property type="term" value="C:ribonucleoprotein complex"/>
    <property type="evidence" value="ECO:0007669"/>
    <property type="project" value="UniProtKB-KW"/>
</dbReference>
<keyword evidence="3 5" id="KW-0687">Ribonucleoprotein</keyword>
<dbReference type="Pfam" id="PF00830">
    <property type="entry name" value="Ribosomal_L28"/>
    <property type="match status" value="1"/>
</dbReference>
<evidence type="ECO:0000313" key="7">
    <source>
        <dbReference type="Proteomes" id="UP000239735"/>
    </source>
</evidence>
<evidence type="ECO:0000313" key="6">
    <source>
        <dbReference type="EMBL" id="SPE17862.1"/>
    </source>
</evidence>
<dbReference type="NCBIfam" id="TIGR00009">
    <property type="entry name" value="L28"/>
    <property type="match status" value="1"/>
</dbReference>
<accession>A0A2N9L3H7</accession>
<dbReference type="EMBL" id="OKRB01000015">
    <property type="protein sequence ID" value="SPE17862.1"/>
    <property type="molecule type" value="Genomic_DNA"/>
</dbReference>
<dbReference type="GO" id="GO:0006412">
    <property type="term" value="P:translation"/>
    <property type="evidence" value="ECO:0007669"/>
    <property type="project" value="UniProtKB-UniRule"/>
</dbReference>
<protein>
    <recommendedName>
        <fullName evidence="4 5">Large ribosomal subunit protein bL28</fullName>
    </recommendedName>
</protein>
<comment type="similarity">
    <text evidence="1 5">Belongs to the bacterial ribosomal protein bL28 family.</text>
</comment>
<name>A0A2N9L3H7_9BACT</name>
<evidence type="ECO:0000256" key="5">
    <source>
        <dbReference type="HAMAP-Rule" id="MF_00373"/>
    </source>
</evidence>
<dbReference type="InterPro" id="IPR034704">
    <property type="entry name" value="Ribosomal_bL28/bL31-like_sf"/>
</dbReference>
<dbReference type="InterPro" id="IPR026569">
    <property type="entry name" value="Ribosomal_bL28"/>
</dbReference>
<keyword evidence="2 5" id="KW-0689">Ribosomal protein</keyword>
<reference evidence="7" key="1">
    <citation type="submission" date="2018-02" db="EMBL/GenBank/DDBJ databases">
        <authorList>
            <person name="Hausmann B."/>
        </authorList>
    </citation>
    <scope>NUCLEOTIDE SEQUENCE [LARGE SCALE GENOMIC DNA]</scope>
    <source>
        <strain evidence="7">Peat soil MAG SbA5</strain>
    </source>
</reference>
<organism evidence="6 7">
    <name type="scientific">Candidatus Sulfuritelmatomonas gaucii</name>
    <dbReference type="NCBI Taxonomy" id="2043161"/>
    <lineage>
        <taxon>Bacteria</taxon>
        <taxon>Pseudomonadati</taxon>
        <taxon>Acidobacteriota</taxon>
        <taxon>Terriglobia</taxon>
        <taxon>Terriglobales</taxon>
        <taxon>Acidobacteriaceae</taxon>
        <taxon>Candidatus Sulfuritelmatomonas</taxon>
    </lineage>
</organism>
<dbReference type="InterPro" id="IPR001383">
    <property type="entry name" value="Ribosomal_bL28_bact-type"/>
</dbReference>